<organism evidence="1 2">
    <name type="scientific">Aeromonas phage 4_D05</name>
    <dbReference type="NCBI Taxonomy" id="2588099"/>
    <lineage>
        <taxon>Viruses</taxon>
        <taxon>Duplodnaviria</taxon>
        <taxon>Heunggongvirae</taxon>
        <taxon>Uroviricota</taxon>
        <taxon>Caudoviricetes</taxon>
        <taxon>Kunmingvirus</taxon>
        <taxon>Kunmingvirus kv4D05</taxon>
    </lineage>
</organism>
<gene>
    <name evidence="1" type="ORF">4D05_029</name>
</gene>
<proteinExistence type="predicted"/>
<sequence length="145" mass="16004">MSKHTPEPWSTEYRERHDGMYSQEIFDLSGETIAQLAWYPIKLKTGVGTNREANARRIVACVNACAGLPTEQLEPSPIGGILNGVAGLITQRDELLAALEKCATELTWMIDQHNEQSMEDGSWLYDHQTPFEAMQLVGKAKGGAA</sequence>
<protein>
    <submittedName>
        <fullName evidence="1">Uncharacterized protein</fullName>
    </submittedName>
</protein>
<evidence type="ECO:0000313" key="1">
    <source>
        <dbReference type="EMBL" id="QDJ96142.1"/>
    </source>
</evidence>
<name>A0A514TUA7_9CAUD</name>
<dbReference type="Proteomes" id="UP000316563">
    <property type="component" value="Segment"/>
</dbReference>
<evidence type="ECO:0000313" key="2">
    <source>
        <dbReference type="Proteomes" id="UP000316563"/>
    </source>
</evidence>
<accession>A0A514TUA7</accession>
<reference evidence="1 2" key="1">
    <citation type="submission" date="2019-04" db="EMBL/GenBank/DDBJ databases">
        <title>Nine Novel Phages from a Plateau Lake in Southwest China Provide Insights into Aeromonas Phage Diversity.</title>
        <authorList>
            <person name="Xiao W."/>
            <person name="Bai M."/>
        </authorList>
    </citation>
    <scope>NUCLEOTIDE SEQUENCE [LARGE SCALE GENOMIC DNA]</scope>
</reference>
<keyword evidence="2" id="KW-1185">Reference proteome</keyword>
<dbReference type="EMBL" id="MK804892">
    <property type="protein sequence ID" value="QDJ96142.1"/>
    <property type="molecule type" value="Genomic_DNA"/>
</dbReference>